<dbReference type="AlphaFoldDB" id="A0A172QTN4"/>
<keyword evidence="4" id="KW-1185">Reference proteome</keyword>
<reference evidence="3 4" key="1">
    <citation type="submission" date="2016-05" db="EMBL/GenBank/DDBJ databases">
        <title>Complete genome sequence of Corynebacterium crudilactis, a new Corynebacterium species isolated from raw cow's milk.</title>
        <authorList>
            <person name="Christian R."/>
            <person name="Zimmermann J."/>
            <person name="Lipski A."/>
            <person name="Kalinowski J."/>
        </authorList>
    </citation>
    <scope>NUCLEOTIDE SEQUENCE [LARGE SCALE GENOMIC DNA]</scope>
    <source>
        <strain evidence="3 4">JZ16</strain>
    </source>
</reference>
<organism evidence="3 4">
    <name type="scientific">Corynebacterium crudilactis</name>
    <dbReference type="NCBI Taxonomy" id="1652495"/>
    <lineage>
        <taxon>Bacteria</taxon>
        <taxon>Bacillati</taxon>
        <taxon>Actinomycetota</taxon>
        <taxon>Actinomycetes</taxon>
        <taxon>Mycobacteriales</taxon>
        <taxon>Corynebacteriaceae</taxon>
        <taxon>Corynebacterium</taxon>
    </lineage>
</organism>
<dbReference type="EMBL" id="CP015622">
    <property type="protein sequence ID" value="ANE04069.1"/>
    <property type="molecule type" value="Genomic_DNA"/>
</dbReference>
<gene>
    <name evidence="3" type="ORF">ccrud_07530</name>
</gene>
<evidence type="ECO:0000256" key="2">
    <source>
        <dbReference type="SAM" id="Phobius"/>
    </source>
</evidence>
<dbReference type="RefSeq" id="WP_066565776.1">
    <property type="nucleotide sequence ID" value="NZ_CP015622.1"/>
</dbReference>
<protein>
    <submittedName>
        <fullName evidence="3">Uncharacterized protein</fullName>
    </submittedName>
</protein>
<evidence type="ECO:0000256" key="1">
    <source>
        <dbReference type="SAM" id="MobiDB-lite"/>
    </source>
</evidence>
<keyword evidence="2" id="KW-1133">Transmembrane helix</keyword>
<feature type="transmembrane region" description="Helical" evidence="2">
    <location>
        <begin position="114"/>
        <end position="132"/>
    </location>
</feature>
<evidence type="ECO:0000313" key="3">
    <source>
        <dbReference type="EMBL" id="ANE04069.1"/>
    </source>
</evidence>
<keyword evidence="2" id="KW-0812">Transmembrane</keyword>
<dbReference type="OrthoDB" id="4408003at2"/>
<dbReference type="Proteomes" id="UP000076929">
    <property type="component" value="Chromosome"/>
</dbReference>
<evidence type="ECO:0000313" key="4">
    <source>
        <dbReference type="Proteomes" id="UP000076929"/>
    </source>
</evidence>
<sequence>MTAKGQPINPDPSVETDYIIHYSLNEFQRGSMVTRFGSPPGKREVYEILEKYGISSTQISDYSVTPAPSVKQARLYADEGISMPAILQVQDAQSVKPSSEVPAPRAQRSKKNGGCGWIVVSIAVISFAFPAFTSERAHSNGEMATPTFAHEMDFGERLDICTDRLNSLAETTTNIWGEDPGFFDDRVSQSFLHPANFSFLAGCMSD</sequence>
<proteinExistence type="predicted"/>
<keyword evidence="2" id="KW-0472">Membrane</keyword>
<name>A0A172QTN4_9CORY</name>
<dbReference type="KEGG" id="ccjz:ccrud_07530"/>
<accession>A0A172QTN4</accession>
<feature type="region of interest" description="Disordered" evidence="1">
    <location>
        <begin position="92"/>
        <end position="111"/>
    </location>
</feature>